<dbReference type="EMBL" id="RAVZ01000009">
    <property type="protein sequence ID" value="RKG93384.1"/>
    <property type="molecule type" value="Genomic_DNA"/>
</dbReference>
<evidence type="ECO:0000313" key="2">
    <source>
        <dbReference type="EMBL" id="RKG93384.1"/>
    </source>
</evidence>
<proteinExistence type="predicted"/>
<keyword evidence="1" id="KW-0472">Membrane</keyword>
<keyword evidence="1" id="KW-1133">Transmembrane helix</keyword>
<keyword evidence="3" id="KW-1185">Reference proteome</keyword>
<feature type="transmembrane region" description="Helical" evidence="1">
    <location>
        <begin position="79"/>
        <end position="100"/>
    </location>
</feature>
<gene>
    <name evidence="2" type="ORF">D7V88_02735</name>
</gene>
<dbReference type="AlphaFoldDB" id="A0A3A8JM43"/>
<sequence>MGRGRCVYARGVSFEDALRENRVPPLLGDVRLFYDGGRLVGESLPPPWTLRVLPSLCLGLAGVSTVVGTGLLVLDTARIPGTASLALALAGALVLTALVLEARLKRRRFVLHFKTESLRLETLAWAPGTAKTETLPFDEVRAVHIVQPPGGRYSLVVEYGPLEAPRRALLVRDVRPQEGETLHRVWRLLHNAFGLKGAGLAGR</sequence>
<reference evidence="3" key="1">
    <citation type="submission" date="2018-09" db="EMBL/GenBank/DDBJ databases">
        <authorList>
            <person name="Livingstone P.G."/>
            <person name="Whitworth D.E."/>
        </authorList>
    </citation>
    <scope>NUCLEOTIDE SEQUENCE [LARGE SCALE GENOMIC DNA]</scope>
    <source>
        <strain evidence="3">CA054A</strain>
    </source>
</reference>
<dbReference type="OrthoDB" id="5507522at2"/>
<protein>
    <submittedName>
        <fullName evidence="2">Uncharacterized protein</fullName>
    </submittedName>
</protein>
<dbReference type="Proteomes" id="UP000268094">
    <property type="component" value="Unassembled WGS sequence"/>
</dbReference>
<organism evidence="2 3">
    <name type="scientific">Corallococcus terminator</name>
    <dbReference type="NCBI Taxonomy" id="2316733"/>
    <lineage>
        <taxon>Bacteria</taxon>
        <taxon>Pseudomonadati</taxon>
        <taxon>Myxococcota</taxon>
        <taxon>Myxococcia</taxon>
        <taxon>Myxococcales</taxon>
        <taxon>Cystobacterineae</taxon>
        <taxon>Myxococcaceae</taxon>
        <taxon>Corallococcus</taxon>
    </lineage>
</organism>
<evidence type="ECO:0000256" key="1">
    <source>
        <dbReference type="SAM" id="Phobius"/>
    </source>
</evidence>
<evidence type="ECO:0000313" key="3">
    <source>
        <dbReference type="Proteomes" id="UP000268094"/>
    </source>
</evidence>
<keyword evidence="1" id="KW-0812">Transmembrane</keyword>
<name>A0A3A8JM43_9BACT</name>
<feature type="transmembrane region" description="Helical" evidence="1">
    <location>
        <begin position="52"/>
        <end position="73"/>
    </location>
</feature>
<accession>A0A3A8JM43</accession>
<comment type="caution">
    <text evidence="2">The sequence shown here is derived from an EMBL/GenBank/DDBJ whole genome shotgun (WGS) entry which is preliminary data.</text>
</comment>